<evidence type="ECO:0000256" key="4">
    <source>
        <dbReference type="SAM" id="Phobius"/>
    </source>
</evidence>
<keyword evidence="4" id="KW-1133">Transmembrane helix</keyword>
<dbReference type="GO" id="GO:0022857">
    <property type="term" value="F:transmembrane transporter activity"/>
    <property type="evidence" value="ECO:0007669"/>
    <property type="project" value="InterPro"/>
</dbReference>
<keyword evidence="4" id="KW-0812">Transmembrane</keyword>
<evidence type="ECO:0000259" key="5">
    <source>
        <dbReference type="PROSITE" id="PS50850"/>
    </source>
</evidence>
<feature type="transmembrane region" description="Helical" evidence="4">
    <location>
        <begin position="235"/>
        <end position="254"/>
    </location>
</feature>
<evidence type="ECO:0000313" key="7">
    <source>
        <dbReference type="Proteomes" id="UP001303160"/>
    </source>
</evidence>
<comment type="caution">
    <text evidence="6">The sequence shown here is derived from an EMBL/GenBank/DDBJ whole genome shotgun (WGS) entry which is preliminary data.</text>
</comment>
<feature type="transmembrane region" description="Helical" evidence="4">
    <location>
        <begin position="423"/>
        <end position="442"/>
    </location>
</feature>
<dbReference type="AlphaFoldDB" id="A0AAN7AWS9"/>
<keyword evidence="4" id="KW-0472">Membrane</keyword>
<evidence type="ECO:0000313" key="6">
    <source>
        <dbReference type="EMBL" id="KAK4201307.1"/>
    </source>
</evidence>
<keyword evidence="7" id="KW-1185">Reference proteome</keyword>
<reference evidence="6" key="1">
    <citation type="journal article" date="2023" name="Mol. Phylogenet. Evol.">
        <title>Genome-scale phylogeny and comparative genomics of the fungal order Sordariales.</title>
        <authorList>
            <person name="Hensen N."/>
            <person name="Bonometti L."/>
            <person name="Westerberg I."/>
            <person name="Brannstrom I.O."/>
            <person name="Guillou S."/>
            <person name="Cros-Aarteil S."/>
            <person name="Calhoun S."/>
            <person name="Haridas S."/>
            <person name="Kuo A."/>
            <person name="Mondo S."/>
            <person name="Pangilinan J."/>
            <person name="Riley R."/>
            <person name="LaButti K."/>
            <person name="Andreopoulos B."/>
            <person name="Lipzen A."/>
            <person name="Chen C."/>
            <person name="Yan M."/>
            <person name="Daum C."/>
            <person name="Ng V."/>
            <person name="Clum A."/>
            <person name="Steindorff A."/>
            <person name="Ohm R.A."/>
            <person name="Martin F."/>
            <person name="Silar P."/>
            <person name="Natvig D.O."/>
            <person name="Lalanne C."/>
            <person name="Gautier V."/>
            <person name="Ament-Velasquez S.L."/>
            <person name="Kruys A."/>
            <person name="Hutchinson M.I."/>
            <person name="Powell A.J."/>
            <person name="Barry K."/>
            <person name="Miller A.N."/>
            <person name="Grigoriev I.V."/>
            <person name="Debuchy R."/>
            <person name="Gladieux P."/>
            <person name="Hiltunen Thoren M."/>
            <person name="Johannesson H."/>
        </authorList>
    </citation>
    <scope>NUCLEOTIDE SEQUENCE</scope>
    <source>
        <strain evidence="6">CBS 315.58</strain>
    </source>
</reference>
<dbReference type="Gene3D" id="1.20.1250.20">
    <property type="entry name" value="MFS general substrate transporter like domains"/>
    <property type="match status" value="1"/>
</dbReference>
<feature type="transmembrane region" description="Helical" evidence="4">
    <location>
        <begin position="332"/>
        <end position="352"/>
    </location>
</feature>
<feature type="transmembrane region" description="Helical" evidence="4">
    <location>
        <begin position="119"/>
        <end position="139"/>
    </location>
</feature>
<dbReference type="SUPFAM" id="SSF103473">
    <property type="entry name" value="MFS general substrate transporter"/>
    <property type="match status" value="1"/>
</dbReference>
<sequence>MTKFDLGGSNSMTPSGKDTKMKHLDRQSVSALAEKPQQMAAAPITRDLEYADAAFHASPPPSGSAPQAEMDRGWRPWKVVIGSFCLSVAVYGLLSTIGLLQTYWKEHMLDEYTDSEISWIISMFGFLDCFIAAPAGIAFDRYGSRWVLAVNSMIYLASFVGLAFSSTYGELMGCMVVAGVSSATITTVAFAVVSHWFNKKAGLATGCVTVSAALGGIFFSVVLQGLFDRLQWRDAALVLTLILAVFVTMGNLLVETNLPPRHLTQGEGAAAGGGLGTCQAACGTRQSLLEMITNSRFWLVTYAIFAYELVLFIQWGSIPSYAVATNFGDDQFFLMMSYNIGACFGRIVPPFFSDRFIGPLNTTIAMNVFTLVVVLGIWLPAGAKSIGILYLVVVLMGIGTGSFVPLGVACIGALSKPQDMGKWLGFTYAISGFATLMGNPATGEILDKHGSNGLVAFLAAVLASGLVSIIVLRWSCNGRRWLMIGKI</sequence>
<dbReference type="InterPro" id="IPR020846">
    <property type="entry name" value="MFS_dom"/>
</dbReference>
<feature type="transmembrane region" description="Helical" evidence="4">
    <location>
        <begin position="170"/>
        <end position="194"/>
    </location>
</feature>
<name>A0AAN7AWS9_9PEZI</name>
<feature type="transmembrane region" description="Helical" evidence="4">
    <location>
        <begin position="364"/>
        <end position="381"/>
    </location>
</feature>
<feature type="compositionally biased region" description="Basic and acidic residues" evidence="3">
    <location>
        <begin position="17"/>
        <end position="26"/>
    </location>
</feature>
<feature type="transmembrane region" description="Helical" evidence="4">
    <location>
        <begin position="454"/>
        <end position="476"/>
    </location>
</feature>
<dbReference type="Pfam" id="PF07690">
    <property type="entry name" value="MFS_1"/>
    <property type="match status" value="1"/>
</dbReference>
<evidence type="ECO:0000256" key="1">
    <source>
        <dbReference type="ARBA" id="ARBA00004141"/>
    </source>
</evidence>
<dbReference type="PROSITE" id="PS50850">
    <property type="entry name" value="MFS"/>
    <property type="match status" value="1"/>
</dbReference>
<evidence type="ECO:0000256" key="2">
    <source>
        <dbReference type="ARBA" id="ARBA00006727"/>
    </source>
</evidence>
<evidence type="ECO:0000256" key="3">
    <source>
        <dbReference type="SAM" id="MobiDB-lite"/>
    </source>
</evidence>
<dbReference type="InterPro" id="IPR036259">
    <property type="entry name" value="MFS_trans_sf"/>
</dbReference>
<feature type="transmembrane region" description="Helical" evidence="4">
    <location>
        <begin position="387"/>
        <end position="411"/>
    </location>
</feature>
<dbReference type="PANTHER" id="PTHR11360:SF230">
    <property type="entry name" value="MONOCARBOXYLATE TRANSPORTER, PUTATIVE (AFU_ORTHOLOGUE AFUA_2G12790)-RELATED"/>
    <property type="match status" value="1"/>
</dbReference>
<feature type="transmembrane region" description="Helical" evidence="4">
    <location>
        <begin position="79"/>
        <end position="99"/>
    </location>
</feature>
<feature type="domain" description="Major facilitator superfamily (MFS) profile" evidence="5">
    <location>
        <begin position="75"/>
        <end position="477"/>
    </location>
</feature>
<comment type="subcellular location">
    <subcellularLocation>
        <location evidence="1">Membrane</location>
        <topology evidence="1">Multi-pass membrane protein</topology>
    </subcellularLocation>
</comment>
<comment type="similarity">
    <text evidence="2">Belongs to the major facilitator superfamily. Monocarboxylate porter (TC 2.A.1.13) family.</text>
</comment>
<proteinExistence type="inferred from homology"/>
<dbReference type="InterPro" id="IPR011701">
    <property type="entry name" value="MFS"/>
</dbReference>
<dbReference type="InterPro" id="IPR050327">
    <property type="entry name" value="Proton-linked_MCT"/>
</dbReference>
<dbReference type="Proteomes" id="UP001303160">
    <property type="component" value="Unassembled WGS sequence"/>
</dbReference>
<feature type="transmembrane region" description="Helical" evidence="4">
    <location>
        <begin position="201"/>
        <end position="223"/>
    </location>
</feature>
<feature type="transmembrane region" description="Helical" evidence="4">
    <location>
        <begin position="146"/>
        <end position="164"/>
    </location>
</feature>
<protein>
    <submittedName>
        <fullName evidence="6">Transporter</fullName>
    </submittedName>
</protein>
<gene>
    <name evidence="6" type="ORF">QBC40DRAFT_62398</name>
</gene>
<feature type="transmembrane region" description="Helical" evidence="4">
    <location>
        <begin position="297"/>
        <end position="317"/>
    </location>
</feature>
<feature type="region of interest" description="Disordered" evidence="3">
    <location>
        <begin position="1"/>
        <end position="37"/>
    </location>
</feature>
<dbReference type="PANTHER" id="PTHR11360">
    <property type="entry name" value="MONOCARBOXYLATE TRANSPORTER"/>
    <property type="match status" value="1"/>
</dbReference>
<accession>A0AAN7AWS9</accession>
<dbReference type="GO" id="GO:0016020">
    <property type="term" value="C:membrane"/>
    <property type="evidence" value="ECO:0007669"/>
    <property type="project" value="UniProtKB-SubCell"/>
</dbReference>
<organism evidence="6 7">
    <name type="scientific">Triangularia verruculosa</name>
    <dbReference type="NCBI Taxonomy" id="2587418"/>
    <lineage>
        <taxon>Eukaryota</taxon>
        <taxon>Fungi</taxon>
        <taxon>Dikarya</taxon>
        <taxon>Ascomycota</taxon>
        <taxon>Pezizomycotina</taxon>
        <taxon>Sordariomycetes</taxon>
        <taxon>Sordariomycetidae</taxon>
        <taxon>Sordariales</taxon>
        <taxon>Podosporaceae</taxon>
        <taxon>Triangularia</taxon>
    </lineage>
</organism>
<reference evidence="6" key="2">
    <citation type="submission" date="2023-05" db="EMBL/GenBank/DDBJ databases">
        <authorList>
            <consortium name="Lawrence Berkeley National Laboratory"/>
            <person name="Steindorff A."/>
            <person name="Hensen N."/>
            <person name="Bonometti L."/>
            <person name="Westerberg I."/>
            <person name="Brannstrom I.O."/>
            <person name="Guillou S."/>
            <person name="Cros-Aarteil S."/>
            <person name="Calhoun S."/>
            <person name="Haridas S."/>
            <person name="Kuo A."/>
            <person name="Mondo S."/>
            <person name="Pangilinan J."/>
            <person name="Riley R."/>
            <person name="Labutti K."/>
            <person name="Andreopoulos B."/>
            <person name="Lipzen A."/>
            <person name="Chen C."/>
            <person name="Yanf M."/>
            <person name="Daum C."/>
            <person name="Ng V."/>
            <person name="Clum A."/>
            <person name="Ohm R."/>
            <person name="Martin F."/>
            <person name="Silar P."/>
            <person name="Natvig D."/>
            <person name="Lalanne C."/>
            <person name="Gautier V."/>
            <person name="Ament-Velasquez S.L."/>
            <person name="Kruys A."/>
            <person name="Hutchinson M.I."/>
            <person name="Powell A.J."/>
            <person name="Barry K."/>
            <person name="Miller A.N."/>
            <person name="Grigoriev I.V."/>
            <person name="Debuchy R."/>
            <person name="Gladieux P."/>
            <person name="Thoren M.H."/>
            <person name="Johannesson H."/>
        </authorList>
    </citation>
    <scope>NUCLEOTIDE SEQUENCE</scope>
    <source>
        <strain evidence="6">CBS 315.58</strain>
    </source>
</reference>
<dbReference type="EMBL" id="MU863909">
    <property type="protein sequence ID" value="KAK4201307.1"/>
    <property type="molecule type" value="Genomic_DNA"/>
</dbReference>